<proteinExistence type="predicted"/>
<dbReference type="Proteomes" id="UP000887574">
    <property type="component" value="Unplaced"/>
</dbReference>
<protein>
    <submittedName>
        <fullName evidence="3">Uncharacterized protein</fullName>
    </submittedName>
</protein>
<dbReference type="WBParaSite" id="jg14140">
    <property type="protein sequence ID" value="jg14140"/>
    <property type="gene ID" value="jg14140"/>
</dbReference>
<sequence>MLVAVLNIGLTGLGFFYWFLRLLVWDAFASHKNEGNELKETKGTKVVLKELGIEAAYIPGGCTKLIQVG</sequence>
<accession>A0A915D063</accession>
<reference evidence="3" key="1">
    <citation type="submission" date="2022-11" db="UniProtKB">
        <authorList>
            <consortium name="WormBaseParasite"/>
        </authorList>
    </citation>
    <scope>IDENTIFICATION</scope>
</reference>
<evidence type="ECO:0000256" key="1">
    <source>
        <dbReference type="SAM" id="Phobius"/>
    </source>
</evidence>
<keyword evidence="1" id="KW-0472">Membrane</keyword>
<organism evidence="2 3">
    <name type="scientific">Ditylenchus dipsaci</name>
    <dbReference type="NCBI Taxonomy" id="166011"/>
    <lineage>
        <taxon>Eukaryota</taxon>
        <taxon>Metazoa</taxon>
        <taxon>Ecdysozoa</taxon>
        <taxon>Nematoda</taxon>
        <taxon>Chromadorea</taxon>
        <taxon>Rhabditida</taxon>
        <taxon>Tylenchina</taxon>
        <taxon>Tylenchomorpha</taxon>
        <taxon>Sphaerularioidea</taxon>
        <taxon>Anguinidae</taxon>
        <taxon>Anguininae</taxon>
        <taxon>Ditylenchus</taxon>
    </lineage>
</organism>
<dbReference type="AlphaFoldDB" id="A0A915D063"/>
<evidence type="ECO:0000313" key="3">
    <source>
        <dbReference type="WBParaSite" id="jg14140"/>
    </source>
</evidence>
<evidence type="ECO:0000313" key="2">
    <source>
        <dbReference type="Proteomes" id="UP000887574"/>
    </source>
</evidence>
<feature type="transmembrane region" description="Helical" evidence="1">
    <location>
        <begin position="6"/>
        <end position="24"/>
    </location>
</feature>
<name>A0A915D063_9BILA</name>
<keyword evidence="1" id="KW-0812">Transmembrane</keyword>
<keyword evidence="2" id="KW-1185">Reference proteome</keyword>
<keyword evidence="1" id="KW-1133">Transmembrane helix</keyword>